<protein>
    <submittedName>
        <fullName evidence="1">Uncharacterized protein</fullName>
    </submittedName>
</protein>
<sequence length="99" mass="11897">MITTRQQIFEESYILKSPKYHPQLPSVHDNDSDYISVDEEPTNRYDNYISITKFLRVNNIDLQQFYLKFNEIDSINMVHEYEHSLNGGHCWNCNESFHH</sequence>
<dbReference type="AlphaFoldDB" id="A0A8H4ABX4"/>
<keyword evidence="2" id="KW-1185">Reference proteome</keyword>
<accession>A0A8H4ABX4</accession>
<proteinExistence type="predicted"/>
<name>A0A8H4ABX4_GIGMA</name>
<comment type="caution">
    <text evidence="1">The sequence shown here is derived from an EMBL/GenBank/DDBJ whole genome shotgun (WGS) entry which is preliminary data.</text>
</comment>
<gene>
    <name evidence="1" type="ORF">F8M41_024279</name>
</gene>
<evidence type="ECO:0000313" key="2">
    <source>
        <dbReference type="Proteomes" id="UP000439903"/>
    </source>
</evidence>
<organism evidence="1 2">
    <name type="scientific">Gigaspora margarita</name>
    <dbReference type="NCBI Taxonomy" id="4874"/>
    <lineage>
        <taxon>Eukaryota</taxon>
        <taxon>Fungi</taxon>
        <taxon>Fungi incertae sedis</taxon>
        <taxon>Mucoromycota</taxon>
        <taxon>Glomeromycotina</taxon>
        <taxon>Glomeromycetes</taxon>
        <taxon>Diversisporales</taxon>
        <taxon>Gigasporaceae</taxon>
        <taxon>Gigaspora</taxon>
    </lineage>
</organism>
<evidence type="ECO:0000313" key="1">
    <source>
        <dbReference type="EMBL" id="KAF0477133.1"/>
    </source>
</evidence>
<reference evidence="1 2" key="1">
    <citation type="journal article" date="2019" name="Environ. Microbiol.">
        <title>At the nexus of three kingdoms: the genome of the mycorrhizal fungus Gigaspora margarita provides insights into plant, endobacterial and fungal interactions.</title>
        <authorList>
            <person name="Venice F."/>
            <person name="Ghignone S."/>
            <person name="Salvioli di Fossalunga A."/>
            <person name="Amselem J."/>
            <person name="Novero M."/>
            <person name="Xianan X."/>
            <person name="Sedzielewska Toro K."/>
            <person name="Morin E."/>
            <person name="Lipzen A."/>
            <person name="Grigoriev I.V."/>
            <person name="Henrissat B."/>
            <person name="Martin F.M."/>
            <person name="Bonfante P."/>
        </authorList>
    </citation>
    <scope>NUCLEOTIDE SEQUENCE [LARGE SCALE GENOMIC DNA]</scope>
    <source>
        <strain evidence="1 2">BEG34</strain>
    </source>
</reference>
<dbReference type="Proteomes" id="UP000439903">
    <property type="component" value="Unassembled WGS sequence"/>
</dbReference>
<dbReference type="EMBL" id="WTPW01000819">
    <property type="protein sequence ID" value="KAF0477133.1"/>
    <property type="molecule type" value="Genomic_DNA"/>
</dbReference>